<organism evidence="1 2">
    <name type="scientific">Janthinobacterium psychrotolerans</name>
    <dbReference type="NCBI Taxonomy" id="1747903"/>
    <lineage>
        <taxon>Bacteria</taxon>
        <taxon>Pseudomonadati</taxon>
        <taxon>Pseudomonadota</taxon>
        <taxon>Betaproteobacteria</taxon>
        <taxon>Burkholderiales</taxon>
        <taxon>Oxalobacteraceae</taxon>
        <taxon>Janthinobacterium</taxon>
    </lineage>
</organism>
<dbReference type="RefSeq" id="WP_065307459.1">
    <property type="nucleotide sequence ID" value="NZ_LOCQ01000051.1"/>
</dbReference>
<dbReference type="STRING" id="1747903.ASR47_101228"/>
<gene>
    <name evidence="1" type="ORF">ASR47_101228</name>
</gene>
<dbReference type="Proteomes" id="UP000092713">
    <property type="component" value="Unassembled WGS sequence"/>
</dbReference>
<proteinExistence type="predicted"/>
<reference evidence="1 2" key="1">
    <citation type="submission" date="2016-04" db="EMBL/GenBank/DDBJ databases">
        <title>Draft genome sequence of Janthinobacterium psychrotolerans sp. nov., isolated from freshwater sediments in Denmark.</title>
        <authorList>
            <person name="Gong X."/>
            <person name="Skrivergaard S."/>
            <person name="Korsgaard B.S."/>
            <person name="Schreiber L."/>
            <person name="Marshall I.P."/>
            <person name="Finster K."/>
            <person name="Schramm A."/>
        </authorList>
    </citation>
    <scope>NUCLEOTIDE SEQUENCE [LARGE SCALE GENOMIC DNA]</scope>
    <source>
        <strain evidence="1 2">S3-2</strain>
    </source>
</reference>
<comment type="caution">
    <text evidence="1">The sequence shown here is derived from an EMBL/GenBank/DDBJ whole genome shotgun (WGS) entry which is preliminary data.</text>
</comment>
<dbReference type="PATRIC" id="fig|1747903.4.peg.3421"/>
<dbReference type="Gene3D" id="1.10.287.700">
    <property type="entry name" value="Helix hairpin bin"/>
    <property type="match status" value="1"/>
</dbReference>
<dbReference type="AlphaFoldDB" id="A0A1A7C1J7"/>
<evidence type="ECO:0000313" key="2">
    <source>
        <dbReference type="Proteomes" id="UP000092713"/>
    </source>
</evidence>
<protein>
    <recommendedName>
        <fullName evidence="3">Membrane-anchored ribosome-binding protein, inhibits growth in stationary phase, ElaB/YqjD/DUF883 family</fullName>
    </recommendedName>
</protein>
<dbReference type="OrthoDB" id="8706490at2"/>
<dbReference type="EMBL" id="LOCQ01000051">
    <property type="protein sequence ID" value="OBV39806.1"/>
    <property type="molecule type" value="Genomic_DNA"/>
</dbReference>
<evidence type="ECO:0008006" key="3">
    <source>
        <dbReference type="Google" id="ProtNLM"/>
    </source>
</evidence>
<name>A0A1A7C1J7_9BURK</name>
<sequence>MNANAIDKAANDINNTAQDARKDVHNAVDKAAEKAQPMVDKVAASVHSGVDQVGEKINAVTDSVSSASEKLMERSKEWTAAAQRAGETGRTYVRERPATSLLVALAAGYGLSKLLGARR</sequence>
<keyword evidence="2" id="KW-1185">Reference proteome</keyword>
<evidence type="ECO:0000313" key="1">
    <source>
        <dbReference type="EMBL" id="OBV39806.1"/>
    </source>
</evidence>
<accession>A0A1A7C1J7</accession>